<name>A0ABT1GD97_9GAMM</name>
<sequence length="332" mass="36043">MRQSHVANVILGIALLILSGTVSAHWTSDRPDGHAPMGVMADHVHSRGEWMVALQHSRMSMSGLRDGSDWVSPMAVQEDYHAAPLGMDMDMSMLMLMYAPSDRLTLMGMLHHMDSSMESAMHGMGSSMETSGLGDSFLGGIYKALDADGQQLLINFGVSLPTGSIDEDVPMMGMDMRAGYPMQLGSGTYDLMPGMTWLGQGDHWSWGAQAMATLRLGSNDESYTLGDEFNLTAWAARRLTSWLSLSARLEQTQFGNVDGADPAMNPDMNPAADPRNQGGDRTQLGVGANIQFSGALSGHRLGLEYIEPIRERLDGPQMSVDSTVVLAWELAW</sequence>
<gene>
    <name evidence="3" type="ORF">J2T60_002343</name>
</gene>
<evidence type="ECO:0008006" key="5">
    <source>
        <dbReference type="Google" id="ProtNLM"/>
    </source>
</evidence>
<accession>A0ABT1GD97</accession>
<feature type="chain" id="PRO_5046388400" description="Transporter" evidence="2">
    <location>
        <begin position="25"/>
        <end position="332"/>
    </location>
</feature>
<dbReference type="InterPro" id="IPR025737">
    <property type="entry name" value="FApF"/>
</dbReference>
<dbReference type="EMBL" id="JALJYF010000002">
    <property type="protein sequence ID" value="MCP1728343.1"/>
    <property type="molecule type" value="Genomic_DNA"/>
</dbReference>
<dbReference type="Proteomes" id="UP001523550">
    <property type="component" value="Unassembled WGS sequence"/>
</dbReference>
<keyword evidence="2" id="KW-0732">Signal</keyword>
<reference evidence="3 4" key="1">
    <citation type="submission" date="2022-03" db="EMBL/GenBank/DDBJ databases">
        <title>Genomic Encyclopedia of Type Strains, Phase III (KMG-III): the genomes of soil and plant-associated and newly described type strains.</title>
        <authorList>
            <person name="Whitman W."/>
        </authorList>
    </citation>
    <scope>NUCLEOTIDE SEQUENCE [LARGE SCALE GENOMIC DNA]</scope>
    <source>
        <strain evidence="3 4">BSker1</strain>
    </source>
</reference>
<evidence type="ECO:0000313" key="3">
    <source>
        <dbReference type="EMBL" id="MCP1728343.1"/>
    </source>
</evidence>
<proteinExistence type="predicted"/>
<keyword evidence="4" id="KW-1185">Reference proteome</keyword>
<feature type="signal peptide" evidence="2">
    <location>
        <begin position="1"/>
        <end position="24"/>
    </location>
</feature>
<dbReference type="RefSeq" id="WP_253450287.1">
    <property type="nucleotide sequence ID" value="NZ_JALJYF010000002.1"/>
</dbReference>
<evidence type="ECO:0000313" key="4">
    <source>
        <dbReference type="Proteomes" id="UP001523550"/>
    </source>
</evidence>
<evidence type="ECO:0000256" key="1">
    <source>
        <dbReference type="SAM" id="MobiDB-lite"/>
    </source>
</evidence>
<dbReference type="Pfam" id="PF13557">
    <property type="entry name" value="Phenol_MetA_deg"/>
    <property type="match status" value="1"/>
</dbReference>
<comment type="caution">
    <text evidence="3">The sequence shown here is derived from an EMBL/GenBank/DDBJ whole genome shotgun (WGS) entry which is preliminary data.</text>
</comment>
<protein>
    <recommendedName>
        <fullName evidence="5">Transporter</fullName>
    </recommendedName>
</protein>
<organism evidence="3 4">
    <name type="scientific">Natronospira proteinivora</name>
    <dbReference type="NCBI Taxonomy" id="1807133"/>
    <lineage>
        <taxon>Bacteria</taxon>
        <taxon>Pseudomonadati</taxon>
        <taxon>Pseudomonadota</taxon>
        <taxon>Gammaproteobacteria</taxon>
        <taxon>Natronospirales</taxon>
        <taxon>Natronospiraceae</taxon>
        <taxon>Natronospira</taxon>
    </lineage>
</organism>
<feature type="region of interest" description="Disordered" evidence="1">
    <location>
        <begin position="256"/>
        <end position="280"/>
    </location>
</feature>
<evidence type="ECO:0000256" key="2">
    <source>
        <dbReference type="SAM" id="SignalP"/>
    </source>
</evidence>